<accession>A0A1S8CQN5</accession>
<evidence type="ECO:0000313" key="1">
    <source>
        <dbReference type="EMBL" id="ONG37751.1"/>
    </source>
</evidence>
<dbReference type="AlphaFoldDB" id="A0A1S8CQN5"/>
<dbReference type="Proteomes" id="UP000192132">
    <property type="component" value="Unassembled WGS sequence"/>
</dbReference>
<sequence>MMPQLIVGEPLKDVGILELGADQCLYLKLDNGQTILPIITGAYRTPEQIKSRYMPLIGQRVNAAVERSDINLASPHFSAISPGWVNASPQSKCNVKAAIPRLYYHSLITGEPVAANQVIEPDDSNKVLKPSNPSRPVSSNQMPYLAFYNQSTYHPDNTLTEHGKLVVKDHCLYLKLKNGTLALPIFYTQHTYWQDNSYSLRASGHNWGLNQFYQFKVQKHWDNQPVSKRLRDELGMIVGPHESCQQNEVRYIYAMQ</sequence>
<name>A0A1S8CQN5_9GAMM</name>
<organism evidence="1 2">
    <name type="scientific">Alkanindiges hydrocarboniclasticus</name>
    <dbReference type="NCBI Taxonomy" id="1907941"/>
    <lineage>
        <taxon>Bacteria</taxon>
        <taxon>Pseudomonadati</taxon>
        <taxon>Pseudomonadota</taxon>
        <taxon>Gammaproteobacteria</taxon>
        <taxon>Moraxellales</taxon>
        <taxon>Moraxellaceae</taxon>
        <taxon>Alkanindiges</taxon>
    </lineage>
</organism>
<dbReference type="EMBL" id="MLCN01000044">
    <property type="protein sequence ID" value="ONG37751.1"/>
    <property type="molecule type" value="Genomic_DNA"/>
</dbReference>
<evidence type="ECO:0000313" key="2">
    <source>
        <dbReference type="Proteomes" id="UP000192132"/>
    </source>
</evidence>
<gene>
    <name evidence="1" type="ORF">BKE30_13840</name>
</gene>
<protein>
    <submittedName>
        <fullName evidence="1">Uncharacterized protein</fullName>
    </submittedName>
</protein>
<comment type="caution">
    <text evidence="1">The sequence shown here is derived from an EMBL/GenBank/DDBJ whole genome shotgun (WGS) entry which is preliminary data.</text>
</comment>
<reference evidence="1 2" key="1">
    <citation type="submission" date="2016-10" db="EMBL/GenBank/DDBJ databases">
        <title>Draft Genome sequence of Alkanindiges sp. strain H1.</title>
        <authorList>
            <person name="Subhash Y."/>
            <person name="Lee S."/>
        </authorList>
    </citation>
    <scope>NUCLEOTIDE SEQUENCE [LARGE SCALE GENOMIC DNA]</scope>
    <source>
        <strain evidence="1 2">H1</strain>
    </source>
</reference>
<keyword evidence="2" id="KW-1185">Reference proteome</keyword>
<proteinExistence type="predicted"/>